<dbReference type="NCBIfam" id="TIGR01064">
    <property type="entry name" value="pyruv_kin"/>
    <property type="match status" value="1"/>
</dbReference>
<dbReference type="EC" id="2.7.1.40" evidence="4 13"/>
<evidence type="ECO:0000256" key="3">
    <source>
        <dbReference type="ARBA" id="ARBA00008663"/>
    </source>
</evidence>
<evidence type="ECO:0000313" key="18">
    <source>
        <dbReference type="Proteomes" id="UP001251857"/>
    </source>
</evidence>
<dbReference type="Gene3D" id="3.20.20.60">
    <property type="entry name" value="Phosphoenolpyruvate-binding domains"/>
    <property type="match status" value="1"/>
</dbReference>
<dbReference type="NCBIfam" id="NF004491">
    <property type="entry name" value="PRK05826.1"/>
    <property type="match status" value="1"/>
</dbReference>
<dbReference type="GO" id="GO:0016301">
    <property type="term" value="F:kinase activity"/>
    <property type="evidence" value="ECO:0007669"/>
    <property type="project" value="UniProtKB-KW"/>
</dbReference>
<accession>A0ABU3BXX9</accession>
<evidence type="ECO:0000259" key="15">
    <source>
        <dbReference type="Pfam" id="PF00224"/>
    </source>
</evidence>
<dbReference type="InterPro" id="IPR040442">
    <property type="entry name" value="Pyrv_kinase-like_dom_sf"/>
</dbReference>
<keyword evidence="9" id="KW-0067">ATP-binding</keyword>
<dbReference type="RefSeq" id="WP_311651905.1">
    <property type="nucleotide sequence ID" value="NZ_JAVRIB010000003.1"/>
</dbReference>
<dbReference type="InterPro" id="IPR015806">
    <property type="entry name" value="Pyrv_Knase_insert_dom_sf"/>
</dbReference>
<keyword evidence="7" id="KW-0547">Nucleotide-binding</keyword>
<evidence type="ECO:0000256" key="5">
    <source>
        <dbReference type="ARBA" id="ARBA00022679"/>
    </source>
</evidence>
<evidence type="ECO:0000256" key="6">
    <source>
        <dbReference type="ARBA" id="ARBA00022723"/>
    </source>
</evidence>
<evidence type="ECO:0000256" key="7">
    <source>
        <dbReference type="ARBA" id="ARBA00022741"/>
    </source>
</evidence>
<evidence type="ECO:0000256" key="13">
    <source>
        <dbReference type="NCBIfam" id="TIGR01064"/>
    </source>
</evidence>
<evidence type="ECO:0000256" key="9">
    <source>
        <dbReference type="ARBA" id="ARBA00022840"/>
    </source>
</evidence>
<comment type="similarity">
    <text evidence="3 14">Belongs to the pyruvate kinase family.</text>
</comment>
<evidence type="ECO:0000256" key="14">
    <source>
        <dbReference type="RuleBase" id="RU000504"/>
    </source>
</evidence>
<reference evidence="17 18" key="1">
    <citation type="submission" date="2023-09" db="EMBL/GenBank/DDBJ databases">
        <authorList>
            <person name="Rey-Velasco X."/>
        </authorList>
    </citation>
    <scope>NUCLEOTIDE SEQUENCE [LARGE SCALE GENOMIC DNA]</scope>
    <source>
        <strain evidence="17 18">W335</strain>
    </source>
</reference>
<dbReference type="InterPro" id="IPR015813">
    <property type="entry name" value="Pyrv/PenolPyrv_kinase-like_dom"/>
</dbReference>
<evidence type="ECO:0000256" key="12">
    <source>
        <dbReference type="ARBA" id="ARBA00023317"/>
    </source>
</evidence>
<comment type="cofactor">
    <cofactor evidence="1">
        <name>K(+)</name>
        <dbReference type="ChEBI" id="CHEBI:29103"/>
    </cofactor>
</comment>
<dbReference type="InterPro" id="IPR015795">
    <property type="entry name" value="Pyrv_Knase_C"/>
</dbReference>
<feature type="domain" description="Pyruvate kinase barrel" evidence="15">
    <location>
        <begin position="3"/>
        <end position="325"/>
    </location>
</feature>
<dbReference type="SUPFAM" id="SSF51621">
    <property type="entry name" value="Phosphoenolpyruvate/pyruvate domain"/>
    <property type="match status" value="1"/>
</dbReference>
<evidence type="ECO:0000256" key="2">
    <source>
        <dbReference type="ARBA" id="ARBA00004997"/>
    </source>
</evidence>
<protein>
    <recommendedName>
        <fullName evidence="4 13">Pyruvate kinase</fullName>
        <ecNumber evidence="4 13">2.7.1.40</ecNumber>
    </recommendedName>
</protein>
<name>A0ABU3BXX9_9GAMM</name>
<dbReference type="Gene3D" id="2.40.33.10">
    <property type="entry name" value="PK beta-barrel domain-like"/>
    <property type="match status" value="1"/>
</dbReference>
<keyword evidence="6" id="KW-0479">Metal-binding</keyword>
<organism evidence="17 18">
    <name type="scientific">Spectribacter hydrogenoxidans</name>
    <dbReference type="NCBI Taxonomy" id="3075608"/>
    <lineage>
        <taxon>Bacteria</taxon>
        <taxon>Pseudomonadati</taxon>
        <taxon>Pseudomonadota</taxon>
        <taxon>Gammaproteobacteria</taxon>
        <taxon>Salinisphaerales</taxon>
        <taxon>Salinisphaeraceae</taxon>
        <taxon>Spectribacter</taxon>
    </lineage>
</organism>
<dbReference type="SUPFAM" id="SSF52935">
    <property type="entry name" value="PK C-terminal domain-like"/>
    <property type="match status" value="1"/>
</dbReference>
<dbReference type="PRINTS" id="PR01050">
    <property type="entry name" value="PYRUVTKNASE"/>
</dbReference>
<dbReference type="PROSITE" id="PS00110">
    <property type="entry name" value="PYRUVATE_KINASE"/>
    <property type="match status" value="1"/>
</dbReference>
<keyword evidence="11 14" id="KW-0324">Glycolysis</keyword>
<feature type="domain" description="Pyruvate kinase C-terminal" evidence="16">
    <location>
        <begin position="357"/>
        <end position="470"/>
    </location>
</feature>
<evidence type="ECO:0000256" key="1">
    <source>
        <dbReference type="ARBA" id="ARBA00001958"/>
    </source>
</evidence>
<dbReference type="InterPro" id="IPR015793">
    <property type="entry name" value="Pyrv_Knase_brl"/>
</dbReference>
<keyword evidence="8 14" id="KW-0418">Kinase</keyword>
<dbReference type="SUPFAM" id="SSF50800">
    <property type="entry name" value="PK beta-barrel domain-like"/>
    <property type="match status" value="1"/>
</dbReference>
<dbReference type="Pfam" id="PF00224">
    <property type="entry name" value="PK"/>
    <property type="match status" value="1"/>
</dbReference>
<keyword evidence="5 14" id="KW-0808">Transferase</keyword>
<dbReference type="Gene3D" id="3.40.1380.20">
    <property type="entry name" value="Pyruvate kinase, C-terminal domain"/>
    <property type="match status" value="1"/>
</dbReference>
<proteinExistence type="inferred from homology"/>
<dbReference type="InterPro" id="IPR001697">
    <property type="entry name" value="Pyr_Knase"/>
</dbReference>
<dbReference type="EMBL" id="JAVRIB010000003">
    <property type="protein sequence ID" value="MDT0634153.1"/>
    <property type="molecule type" value="Genomic_DNA"/>
</dbReference>
<dbReference type="InterPro" id="IPR011037">
    <property type="entry name" value="Pyrv_Knase-like_insert_dom_sf"/>
</dbReference>
<comment type="catalytic activity">
    <reaction evidence="14">
        <text>pyruvate + ATP = phosphoenolpyruvate + ADP + H(+)</text>
        <dbReference type="Rhea" id="RHEA:18157"/>
        <dbReference type="ChEBI" id="CHEBI:15361"/>
        <dbReference type="ChEBI" id="CHEBI:15378"/>
        <dbReference type="ChEBI" id="CHEBI:30616"/>
        <dbReference type="ChEBI" id="CHEBI:58702"/>
        <dbReference type="ChEBI" id="CHEBI:456216"/>
        <dbReference type="EC" id="2.7.1.40"/>
    </reaction>
</comment>
<dbReference type="InterPro" id="IPR036918">
    <property type="entry name" value="Pyrv_Knase_C_sf"/>
</dbReference>
<keyword evidence="12 17" id="KW-0670">Pyruvate</keyword>
<comment type="caution">
    <text evidence="17">The sequence shown here is derived from an EMBL/GenBank/DDBJ whole genome shotgun (WGS) entry which is preliminary data.</text>
</comment>
<dbReference type="InterPro" id="IPR018209">
    <property type="entry name" value="Pyrv_Knase_AS"/>
</dbReference>
<dbReference type="Proteomes" id="UP001251857">
    <property type="component" value="Unassembled WGS sequence"/>
</dbReference>
<dbReference type="NCBIfam" id="NF004978">
    <property type="entry name" value="PRK06354.1"/>
    <property type="match status" value="1"/>
</dbReference>
<keyword evidence="10 14" id="KW-0460">Magnesium</keyword>
<keyword evidence="18" id="KW-1185">Reference proteome</keyword>
<evidence type="ECO:0000256" key="8">
    <source>
        <dbReference type="ARBA" id="ARBA00022777"/>
    </source>
</evidence>
<evidence type="ECO:0000256" key="11">
    <source>
        <dbReference type="ARBA" id="ARBA00023152"/>
    </source>
</evidence>
<sequence>MLRRTKIVATLGPATDNEAALSRLLSAGANVVRLNFSHGSGDEHRARAERVRRAAADLDASVGILGDLQGPKIRIESFAGGAVDLEAGQAFALDSDLDRDAGDSTGVGLGYRPLVDDVSVGDLLLLDDGAIALEVTGVSGGRIDTRVENSGRLSSRKGLNLRGGGLSAAGLTEQDYRDIELAAEMKVDFLAVSFVRSAADIEEARARLRAAGGHARIVAKIERAEAVADLESIIEASDVVMVARGDLAVEIGDPELPAVQKRIIAQSREMNRTVITATQMMESMIEQPTPTRAEVLDVANAVLDGTDAVMLSAETAVGAYAVNAVAAMGRICIGAENGHFTARSQRRLATHFRRTDEAIAMATTYTARHMRADAIIALTDSGHTAMLMSRQDVGIPIYALTRSAETCGYLSVCRGVYPLAFEPADPAGPALIREAVDFMVARGDVAPGDRVLVTKGDMLGPGGTNTMKIVEISAR</sequence>
<dbReference type="PANTHER" id="PTHR11817">
    <property type="entry name" value="PYRUVATE KINASE"/>
    <property type="match status" value="1"/>
</dbReference>
<comment type="pathway">
    <text evidence="2 14">Carbohydrate degradation; glycolysis; pyruvate from D-glyceraldehyde 3-phosphate: step 5/5.</text>
</comment>
<gene>
    <name evidence="17" type="primary">pyk</name>
    <name evidence="17" type="ORF">RM532_04215</name>
</gene>
<dbReference type="GO" id="GO:0004743">
    <property type="term" value="F:pyruvate kinase activity"/>
    <property type="evidence" value="ECO:0007669"/>
    <property type="project" value="UniProtKB-EC"/>
</dbReference>
<evidence type="ECO:0000256" key="10">
    <source>
        <dbReference type="ARBA" id="ARBA00022842"/>
    </source>
</evidence>
<evidence type="ECO:0000256" key="4">
    <source>
        <dbReference type="ARBA" id="ARBA00012142"/>
    </source>
</evidence>
<evidence type="ECO:0000313" key="17">
    <source>
        <dbReference type="EMBL" id="MDT0634153.1"/>
    </source>
</evidence>
<evidence type="ECO:0000259" key="16">
    <source>
        <dbReference type="Pfam" id="PF02887"/>
    </source>
</evidence>
<dbReference type="Pfam" id="PF02887">
    <property type="entry name" value="PK_C"/>
    <property type="match status" value="1"/>
</dbReference>